<comment type="subcellular location">
    <subcellularLocation>
        <location evidence="1">Membrane</location>
        <topology evidence="1">Multi-pass membrane protein</topology>
    </subcellularLocation>
</comment>
<feature type="domain" description="Major facilitator superfamily (MFS) profile" evidence="3">
    <location>
        <begin position="1"/>
        <end position="122"/>
    </location>
</feature>
<dbReference type="OrthoDB" id="6111965at2759"/>
<feature type="transmembrane region" description="Helical" evidence="2">
    <location>
        <begin position="387"/>
        <end position="409"/>
    </location>
</feature>
<feature type="transmembrane region" description="Helical" evidence="2">
    <location>
        <begin position="294"/>
        <end position="315"/>
    </location>
</feature>
<dbReference type="AlphaFoldDB" id="A0A2T7NCV7"/>
<feature type="transmembrane region" description="Helical" evidence="2">
    <location>
        <begin position="67"/>
        <end position="87"/>
    </location>
</feature>
<dbReference type="InterPro" id="IPR036259">
    <property type="entry name" value="MFS_trans_sf"/>
</dbReference>
<feature type="transmembrane region" description="Helical" evidence="2">
    <location>
        <begin position="35"/>
        <end position="55"/>
    </location>
</feature>
<feature type="transmembrane region" description="Helical" evidence="2">
    <location>
        <begin position="99"/>
        <end position="117"/>
    </location>
</feature>
<dbReference type="Pfam" id="PF07690">
    <property type="entry name" value="MFS_1"/>
    <property type="match status" value="1"/>
</dbReference>
<dbReference type="EMBL" id="PZQS01000014">
    <property type="protein sequence ID" value="PVD19010.1"/>
    <property type="molecule type" value="Genomic_DNA"/>
</dbReference>
<comment type="caution">
    <text evidence="4">The sequence shown here is derived from an EMBL/GenBank/DDBJ whole genome shotgun (WGS) entry which is preliminary data.</text>
</comment>
<accession>A0A2T7NCV7</accession>
<dbReference type="InterPro" id="IPR011701">
    <property type="entry name" value="MFS"/>
</dbReference>
<dbReference type="InterPro" id="IPR020846">
    <property type="entry name" value="MFS_dom"/>
</dbReference>
<keyword evidence="5" id="KW-1185">Reference proteome</keyword>
<evidence type="ECO:0000256" key="1">
    <source>
        <dbReference type="ARBA" id="ARBA00004141"/>
    </source>
</evidence>
<evidence type="ECO:0000313" key="5">
    <source>
        <dbReference type="Proteomes" id="UP000245119"/>
    </source>
</evidence>
<gene>
    <name evidence="4" type="ORF">C0Q70_21569</name>
</gene>
<evidence type="ECO:0000256" key="2">
    <source>
        <dbReference type="SAM" id="Phobius"/>
    </source>
</evidence>
<dbReference type="Proteomes" id="UP000245119">
    <property type="component" value="Linkage Group LG14"/>
</dbReference>
<feature type="transmembrane region" description="Helical" evidence="2">
    <location>
        <begin position="421"/>
        <end position="446"/>
    </location>
</feature>
<protein>
    <recommendedName>
        <fullName evidence="3">Major facilitator superfamily (MFS) profile domain-containing protein</fullName>
    </recommendedName>
</protein>
<organism evidence="4 5">
    <name type="scientific">Pomacea canaliculata</name>
    <name type="common">Golden apple snail</name>
    <dbReference type="NCBI Taxonomy" id="400727"/>
    <lineage>
        <taxon>Eukaryota</taxon>
        <taxon>Metazoa</taxon>
        <taxon>Spiralia</taxon>
        <taxon>Lophotrochozoa</taxon>
        <taxon>Mollusca</taxon>
        <taxon>Gastropoda</taxon>
        <taxon>Caenogastropoda</taxon>
        <taxon>Architaenioglossa</taxon>
        <taxon>Ampullarioidea</taxon>
        <taxon>Ampullariidae</taxon>
        <taxon>Pomacea</taxon>
    </lineage>
</organism>
<dbReference type="PANTHER" id="PTHR11360">
    <property type="entry name" value="MONOCARBOXYLATE TRANSPORTER"/>
    <property type="match status" value="1"/>
</dbReference>
<reference evidence="4 5" key="1">
    <citation type="submission" date="2018-04" db="EMBL/GenBank/DDBJ databases">
        <title>The genome of golden apple snail Pomacea canaliculata provides insight into stress tolerance and invasive adaptation.</title>
        <authorList>
            <person name="Liu C."/>
            <person name="Liu B."/>
            <person name="Ren Y."/>
            <person name="Zhang Y."/>
            <person name="Wang H."/>
            <person name="Li S."/>
            <person name="Jiang F."/>
            <person name="Yin L."/>
            <person name="Zhang G."/>
            <person name="Qian W."/>
            <person name="Fan W."/>
        </authorList>
    </citation>
    <scope>NUCLEOTIDE SEQUENCE [LARGE SCALE GENOMIC DNA]</scope>
    <source>
        <strain evidence="4">SZHN2017</strain>
        <tissue evidence="4">Muscle</tissue>
    </source>
</reference>
<dbReference type="PANTHER" id="PTHR11360:SF284">
    <property type="entry name" value="EG:103B4.3 PROTEIN-RELATED"/>
    <property type="match status" value="1"/>
</dbReference>
<name>A0A2T7NCV7_POMCA</name>
<dbReference type="PROSITE" id="PS50850">
    <property type="entry name" value="MFS"/>
    <property type="match status" value="1"/>
</dbReference>
<dbReference type="SUPFAM" id="SSF103473">
    <property type="entry name" value="MFS general substrate transporter"/>
    <property type="match status" value="1"/>
</dbReference>
<dbReference type="GO" id="GO:0022857">
    <property type="term" value="F:transmembrane transporter activity"/>
    <property type="evidence" value="ECO:0007669"/>
    <property type="project" value="InterPro"/>
</dbReference>
<evidence type="ECO:0000259" key="3">
    <source>
        <dbReference type="PROSITE" id="PS50850"/>
    </source>
</evidence>
<keyword evidence="2" id="KW-0812">Transmembrane</keyword>
<evidence type="ECO:0000313" key="4">
    <source>
        <dbReference type="EMBL" id="PVD19010.1"/>
    </source>
</evidence>
<proteinExistence type="predicted"/>
<keyword evidence="2" id="KW-0472">Membrane</keyword>
<feature type="transmembrane region" description="Helical" evidence="2">
    <location>
        <begin position="327"/>
        <end position="351"/>
    </location>
</feature>
<sequence>MRDYIGSRRTILVASLVICIGMVGASFSRTVAHLILTYGLITGVGMGMALNPIFVSSGYYFVRYRGIASGVVAAGSSTGMFVGGPIIRSLLDSYGLGGTYLIMGAIGLQLAVVGMVMRPSSMELKREEGGRMVLEKNWKMDSIMLASASTLPSVGGLGNVLGASTFNILRDKDAQSETQKSQLLYGIPEDKVVNYHVPEVNVTSGDVTDTHSRLDWHFQSRQRLYSQCSYVSSIENVSTRGRLYSSYILRDIGRPLSRSSLSIRTDDRPPEGATCCQLGYLCLDAFRILKNPAFLLYMFSCFMWYFGEAAVFTYLPSYAISEGTPPIQAALLMTVMGAGSIVSRLITGFVAGDSSVGPELMHIGLLGLCGALTVTLPLYASSTSGQFVYSGLFGLYAGGLVSSINIIIIQLIGVDNIALGFGFISFGLGVGCLAGPVLAGVIVGTTGNYGHVYFFCGTLLLVGCLAGCPIVMFKPRPPDHDTLGYFRKRGSIRSGSQVVSDDGVRSLA</sequence>
<dbReference type="Gene3D" id="1.20.1250.20">
    <property type="entry name" value="MFS general substrate transporter like domains"/>
    <property type="match status" value="2"/>
</dbReference>
<feature type="transmembrane region" description="Helical" evidence="2">
    <location>
        <begin position="363"/>
        <end position="381"/>
    </location>
</feature>
<feature type="transmembrane region" description="Helical" evidence="2">
    <location>
        <begin position="452"/>
        <end position="473"/>
    </location>
</feature>
<keyword evidence="2" id="KW-1133">Transmembrane helix</keyword>
<dbReference type="InterPro" id="IPR050327">
    <property type="entry name" value="Proton-linked_MCT"/>
</dbReference>
<dbReference type="GO" id="GO:0016020">
    <property type="term" value="C:membrane"/>
    <property type="evidence" value="ECO:0007669"/>
    <property type="project" value="UniProtKB-SubCell"/>
</dbReference>